<protein>
    <recommendedName>
        <fullName evidence="4">Agouti domain-containing protein</fullName>
    </recommendedName>
</protein>
<keyword evidence="1" id="KW-0732">Signal</keyword>
<accession>A0A3L8Q5X3</accession>
<keyword evidence="3" id="KW-1185">Reference proteome</keyword>
<organism evidence="2 3">
    <name type="scientific">Chloebia gouldiae</name>
    <name type="common">Gouldian finch</name>
    <name type="synonym">Erythrura gouldiae</name>
    <dbReference type="NCBI Taxonomy" id="44316"/>
    <lineage>
        <taxon>Eukaryota</taxon>
        <taxon>Metazoa</taxon>
        <taxon>Chordata</taxon>
        <taxon>Craniata</taxon>
        <taxon>Vertebrata</taxon>
        <taxon>Euteleostomi</taxon>
        <taxon>Archelosauria</taxon>
        <taxon>Archosauria</taxon>
        <taxon>Dinosauria</taxon>
        <taxon>Saurischia</taxon>
        <taxon>Theropoda</taxon>
        <taxon>Coelurosauria</taxon>
        <taxon>Aves</taxon>
        <taxon>Neognathae</taxon>
        <taxon>Neoaves</taxon>
        <taxon>Telluraves</taxon>
        <taxon>Australaves</taxon>
        <taxon>Passeriformes</taxon>
        <taxon>Passeroidea</taxon>
        <taxon>Passeridae</taxon>
        <taxon>Chloebia</taxon>
    </lineage>
</organism>
<gene>
    <name evidence="2" type="ORF">DV515_00019030</name>
</gene>
<dbReference type="AlphaFoldDB" id="A0A3L8Q5X3"/>
<evidence type="ECO:0008006" key="4">
    <source>
        <dbReference type="Google" id="ProtNLM"/>
    </source>
</evidence>
<evidence type="ECO:0000313" key="2">
    <source>
        <dbReference type="EMBL" id="RLV62705.1"/>
    </source>
</evidence>
<evidence type="ECO:0000256" key="1">
    <source>
        <dbReference type="SAM" id="SignalP"/>
    </source>
</evidence>
<sequence length="116" mass="11978">MPGLAGQVLMVSLWQVFLGLESQGLVASQVALESVGSELVASVSDADPSVRLPRAGLQGAAAAASAGRAMKRKGSLWVTSAPSQSHSTIPPCTVTVPCPVCHLPCSQRVIQRDCHC</sequence>
<dbReference type="Proteomes" id="UP000276834">
    <property type="component" value="Unassembled WGS sequence"/>
</dbReference>
<reference evidence="2 3" key="1">
    <citation type="journal article" date="2018" name="Proc. R. Soc. B">
        <title>A non-coding region near Follistatin controls head colour polymorphism in the Gouldian finch.</title>
        <authorList>
            <person name="Toomey M.B."/>
            <person name="Marques C.I."/>
            <person name="Andrade P."/>
            <person name="Araujo P.M."/>
            <person name="Sabatino S."/>
            <person name="Gazda M.A."/>
            <person name="Afonso S."/>
            <person name="Lopes R.J."/>
            <person name="Corbo J.C."/>
            <person name="Carneiro M."/>
        </authorList>
    </citation>
    <scope>NUCLEOTIDE SEQUENCE [LARGE SCALE GENOMIC DNA]</scope>
    <source>
        <strain evidence="2">Red01</strain>
        <tissue evidence="2">Muscle</tissue>
    </source>
</reference>
<feature type="chain" id="PRO_5017941533" description="Agouti domain-containing protein" evidence="1">
    <location>
        <begin position="20"/>
        <end position="116"/>
    </location>
</feature>
<feature type="signal peptide" evidence="1">
    <location>
        <begin position="1"/>
        <end position="19"/>
    </location>
</feature>
<proteinExistence type="predicted"/>
<evidence type="ECO:0000313" key="3">
    <source>
        <dbReference type="Proteomes" id="UP000276834"/>
    </source>
</evidence>
<name>A0A3L8Q5X3_CHLGU</name>
<dbReference type="EMBL" id="QUSF01005662">
    <property type="protein sequence ID" value="RLV62705.1"/>
    <property type="molecule type" value="Genomic_DNA"/>
</dbReference>
<comment type="caution">
    <text evidence="2">The sequence shown here is derived from an EMBL/GenBank/DDBJ whole genome shotgun (WGS) entry which is preliminary data.</text>
</comment>